<dbReference type="EMBL" id="JACNJN010000014">
    <property type="protein sequence ID" value="MBC8333667.1"/>
    <property type="molecule type" value="Genomic_DNA"/>
</dbReference>
<dbReference type="AlphaFoldDB" id="A0A8J6NGI4"/>
<proteinExistence type="predicted"/>
<gene>
    <name evidence="2" type="ORF">H8E29_00220</name>
</gene>
<reference evidence="2 3" key="1">
    <citation type="submission" date="2020-08" db="EMBL/GenBank/DDBJ databases">
        <title>Bridging the membrane lipid divide: bacteria of the FCB group superphylum have the potential to synthesize archaeal ether lipids.</title>
        <authorList>
            <person name="Villanueva L."/>
            <person name="Von Meijenfeldt F.A.B."/>
            <person name="Westbye A.B."/>
            <person name="Yadav S."/>
            <person name="Hopmans E.C."/>
            <person name="Dutilh B.E."/>
            <person name="Sinninghe Damste J.S."/>
        </authorList>
    </citation>
    <scope>NUCLEOTIDE SEQUENCE [LARGE SCALE GENOMIC DNA]</scope>
    <source>
        <strain evidence="2">NIOZ-UU36</strain>
    </source>
</reference>
<protein>
    <submittedName>
        <fullName evidence="2">Uncharacterized protein</fullName>
    </submittedName>
</protein>
<accession>A0A8J6NGI4</accession>
<sequence length="67" mass="7026">MPGVNDGGSRSSPPMRIIKPTNTMRNGGGARKTRTTGSITEHRILHTGEGIVSSKVSATKNGPWHGS</sequence>
<evidence type="ECO:0000256" key="1">
    <source>
        <dbReference type="SAM" id="MobiDB-lite"/>
    </source>
</evidence>
<feature type="region of interest" description="Disordered" evidence="1">
    <location>
        <begin position="1"/>
        <end position="38"/>
    </location>
</feature>
<organism evidence="2 3">
    <name type="scientific">Candidatus Desulfolinea nitratireducens</name>
    <dbReference type="NCBI Taxonomy" id="2841698"/>
    <lineage>
        <taxon>Bacteria</taxon>
        <taxon>Bacillati</taxon>
        <taxon>Chloroflexota</taxon>
        <taxon>Anaerolineae</taxon>
        <taxon>Anaerolineales</taxon>
        <taxon>Anaerolineales incertae sedis</taxon>
        <taxon>Candidatus Desulfolinea</taxon>
    </lineage>
</organism>
<dbReference type="Proteomes" id="UP000614469">
    <property type="component" value="Unassembled WGS sequence"/>
</dbReference>
<comment type="caution">
    <text evidence="2">The sequence shown here is derived from an EMBL/GenBank/DDBJ whole genome shotgun (WGS) entry which is preliminary data.</text>
</comment>
<name>A0A8J6NGI4_9CHLR</name>
<evidence type="ECO:0000313" key="2">
    <source>
        <dbReference type="EMBL" id="MBC8333667.1"/>
    </source>
</evidence>
<evidence type="ECO:0000313" key="3">
    <source>
        <dbReference type="Proteomes" id="UP000614469"/>
    </source>
</evidence>